<dbReference type="AlphaFoldDB" id="A0AAV1KQL2"/>
<protein>
    <recommendedName>
        <fullName evidence="3">Acyltransferase 3 domain-containing protein</fullName>
    </recommendedName>
</protein>
<feature type="transmembrane region" description="Helical" evidence="1">
    <location>
        <begin position="263"/>
        <end position="284"/>
    </location>
</feature>
<feature type="transmembrane region" description="Helical" evidence="1">
    <location>
        <begin position="151"/>
        <end position="170"/>
    </location>
</feature>
<keyword evidence="2" id="KW-0732">Signal</keyword>
<feature type="domain" description="Acyltransferase 3" evidence="3">
    <location>
        <begin position="219"/>
        <end position="599"/>
    </location>
</feature>
<gene>
    <name evidence="4" type="ORF">PARMNEM_LOCUS5463</name>
</gene>
<dbReference type="Proteomes" id="UP001314205">
    <property type="component" value="Unassembled WGS sequence"/>
</dbReference>
<evidence type="ECO:0000256" key="2">
    <source>
        <dbReference type="SAM" id="SignalP"/>
    </source>
</evidence>
<dbReference type="InterPro" id="IPR052728">
    <property type="entry name" value="O2_lipid_transport_reg"/>
</dbReference>
<keyword evidence="5" id="KW-1185">Reference proteome</keyword>
<evidence type="ECO:0000259" key="3">
    <source>
        <dbReference type="Pfam" id="PF01757"/>
    </source>
</evidence>
<evidence type="ECO:0000313" key="4">
    <source>
        <dbReference type="EMBL" id="CAK1584154.1"/>
    </source>
</evidence>
<keyword evidence="1" id="KW-0812">Transmembrane</keyword>
<accession>A0AAV1KQL2</accession>
<feature type="transmembrane region" description="Helical" evidence="1">
    <location>
        <begin position="549"/>
        <end position="571"/>
    </location>
</feature>
<organism evidence="4 5">
    <name type="scientific">Parnassius mnemosyne</name>
    <name type="common">clouded apollo</name>
    <dbReference type="NCBI Taxonomy" id="213953"/>
    <lineage>
        <taxon>Eukaryota</taxon>
        <taxon>Metazoa</taxon>
        <taxon>Ecdysozoa</taxon>
        <taxon>Arthropoda</taxon>
        <taxon>Hexapoda</taxon>
        <taxon>Insecta</taxon>
        <taxon>Pterygota</taxon>
        <taxon>Neoptera</taxon>
        <taxon>Endopterygota</taxon>
        <taxon>Lepidoptera</taxon>
        <taxon>Glossata</taxon>
        <taxon>Ditrysia</taxon>
        <taxon>Papilionoidea</taxon>
        <taxon>Papilionidae</taxon>
        <taxon>Parnassiinae</taxon>
        <taxon>Parnassini</taxon>
        <taxon>Parnassius</taxon>
        <taxon>Driopa</taxon>
    </lineage>
</organism>
<feature type="transmembrane region" description="Helical" evidence="1">
    <location>
        <begin position="520"/>
        <end position="537"/>
    </location>
</feature>
<dbReference type="EMBL" id="CAVLGL010000068">
    <property type="protein sequence ID" value="CAK1584154.1"/>
    <property type="molecule type" value="Genomic_DNA"/>
</dbReference>
<dbReference type="PANTHER" id="PTHR11161">
    <property type="entry name" value="O-ACYLTRANSFERASE"/>
    <property type="match status" value="1"/>
</dbReference>
<evidence type="ECO:0000313" key="5">
    <source>
        <dbReference type="Proteomes" id="UP001314205"/>
    </source>
</evidence>
<dbReference type="GO" id="GO:0016747">
    <property type="term" value="F:acyltransferase activity, transferring groups other than amino-acyl groups"/>
    <property type="evidence" value="ECO:0007669"/>
    <property type="project" value="InterPro"/>
</dbReference>
<proteinExistence type="predicted"/>
<feature type="transmembrane region" description="Helical" evidence="1">
    <location>
        <begin position="397"/>
        <end position="417"/>
    </location>
</feature>
<feature type="transmembrane region" description="Helical" evidence="1">
    <location>
        <begin position="478"/>
        <end position="500"/>
    </location>
</feature>
<feature type="transmembrane region" description="Helical" evidence="1">
    <location>
        <begin position="304"/>
        <end position="326"/>
    </location>
</feature>
<feature type="transmembrane region" description="Helical" evidence="1">
    <location>
        <begin position="583"/>
        <end position="608"/>
    </location>
</feature>
<feature type="transmembrane region" description="Helical" evidence="1">
    <location>
        <begin position="223"/>
        <end position="242"/>
    </location>
</feature>
<feature type="signal peptide" evidence="2">
    <location>
        <begin position="1"/>
        <end position="17"/>
    </location>
</feature>
<comment type="caution">
    <text evidence="4">The sequence shown here is derived from an EMBL/GenBank/DDBJ whole genome shotgun (WGS) entry which is preliminary data.</text>
</comment>
<name>A0AAV1KQL2_9NEOP</name>
<feature type="chain" id="PRO_5043348295" description="Acyltransferase 3 domain-containing protein" evidence="2">
    <location>
        <begin position="18"/>
        <end position="631"/>
    </location>
</feature>
<dbReference type="Pfam" id="PF01757">
    <property type="entry name" value="Acyl_transf_3"/>
    <property type="match status" value="1"/>
</dbReference>
<sequence>MWYEYLILFAIVKECYAVITQLNDTEYGRMPALFELDDYDTCLRKFNSLYCLARLDLFADPPNDLIAVINEYSEYTAKHYNHSYIERGVCIATTCKKYINNTNSNILDLNASLEACLNQTIWNNYGLQAKLTHIFYCNKQDDEIKYDWSDWLFGGILAVLVSINIIGSFYDLMLEKYYQDKKGDKYNNENPYILCFSIPRNWESLRSIKLKDYRVEGLKGLNGIRVITSFFIPIAHVMWLIGTGFTDNPQEIEKASESTHYQLIFNGLMIVQIFFVISGFLMVYNLEVLSGNVPVTWSLLPNIFLYRLWRLTPVYFLMILFTATWLRYLGSGPLWKLYVMSVVSDCRQYWWAHIFYINNYFPEDKACAVHTWHLAADMQLFVLGSIMYIATKSKGRSLVITLLLLFSMAAPALHVWFQDLDALVIFKPEFYRSFWNETYRYLHVLGHNNLSCFIIGMVSGYFAYSWQKNRVEVFRHKIWQYLAWCVVPGVVGLILTGSVFYTETRLSLVIRMTYAATHRAILGVITAFVILGLVFKIENVQRHLLEWDGWVVLSKLTYCAFLLHLNMVHILLGARTQLGHVSFFYVVINHLGIVTLSYLAAIPLYLMVEVPFNRLIKTLIQDTMEMNKKKL</sequence>
<keyword evidence="1" id="KW-1133">Transmembrane helix</keyword>
<evidence type="ECO:0000256" key="1">
    <source>
        <dbReference type="SAM" id="Phobius"/>
    </source>
</evidence>
<reference evidence="4 5" key="1">
    <citation type="submission" date="2023-11" db="EMBL/GenBank/DDBJ databases">
        <authorList>
            <person name="Hedman E."/>
            <person name="Englund M."/>
            <person name="Stromberg M."/>
            <person name="Nyberg Akerstrom W."/>
            <person name="Nylinder S."/>
            <person name="Jareborg N."/>
            <person name="Kallberg Y."/>
            <person name="Kronander E."/>
        </authorList>
    </citation>
    <scope>NUCLEOTIDE SEQUENCE [LARGE SCALE GENOMIC DNA]</scope>
</reference>
<dbReference type="InterPro" id="IPR002656">
    <property type="entry name" value="Acyl_transf_3_dom"/>
</dbReference>
<dbReference type="PANTHER" id="PTHR11161:SF22">
    <property type="entry name" value="ACYLTRANSFERASE 3 DOMAIN-CONTAINING PROTEIN-RELATED"/>
    <property type="match status" value="1"/>
</dbReference>
<feature type="transmembrane region" description="Helical" evidence="1">
    <location>
        <begin position="441"/>
        <end position="466"/>
    </location>
</feature>
<keyword evidence="1" id="KW-0472">Membrane</keyword>